<proteinExistence type="predicted"/>
<name>A0A938X7A5_9FIRM</name>
<protein>
    <submittedName>
        <fullName evidence="1">Uncharacterized protein</fullName>
    </submittedName>
</protein>
<dbReference type="AlphaFoldDB" id="A0A938X7A5"/>
<dbReference type="EMBL" id="JACJKY010000027">
    <property type="protein sequence ID" value="MBM6921812.1"/>
    <property type="molecule type" value="Genomic_DNA"/>
</dbReference>
<evidence type="ECO:0000313" key="1">
    <source>
        <dbReference type="EMBL" id="MBM6921812.1"/>
    </source>
</evidence>
<evidence type="ECO:0000313" key="2">
    <source>
        <dbReference type="Proteomes" id="UP000774750"/>
    </source>
</evidence>
<comment type="caution">
    <text evidence="1">The sequence shown here is derived from an EMBL/GenBank/DDBJ whole genome shotgun (WGS) entry which is preliminary data.</text>
</comment>
<dbReference type="Proteomes" id="UP000774750">
    <property type="component" value="Unassembled WGS sequence"/>
</dbReference>
<keyword evidence="2" id="KW-1185">Reference proteome</keyword>
<organism evidence="1 2">
    <name type="scientific">Merdimmobilis hominis</name>
    <dbReference type="NCBI Taxonomy" id="2897707"/>
    <lineage>
        <taxon>Bacteria</taxon>
        <taxon>Bacillati</taxon>
        <taxon>Bacillota</taxon>
        <taxon>Clostridia</taxon>
        <taxon>Eubacteriales</taxon>
        <taxon>Oscillospiraceae</taxon>
        <taxon>Merdimmobilis</taxon>
    </lineage>
</organism>
<sequence>MKKLESMIKELEEILQNNSHKNDVIIQLLQKIGAELLTNYEIRVNDLTIELLRVEPYLYQEGSFEDKFIHLEDDVYGKHQRNRRGKLYIHKGFSGVDIVLSTDDRYAFSFLIKNSRALINNQIVVPFLKQYGIAEILKKHGIPLDYNECVLYQKEKPIDCIVFKTVRNGLSKIAERSDFTKQEQAKYSHLLISSFIELKEHTSRQYNFETGYGGDKAVVIYLKEYKVLHPEVSIAELDEMRKKIYPNGSKTEFKKEFGE</sequence>
<reference evidence="1" key="1">
    <citation type="submission" date="2020-08" db="EMBL/GenBank/DDBJ databases">
        <authorList>
            <person name="Cejkova D."/>
            <person name="Kubasova T."/>
            <person name="Jahodarova E."/>
            <person name="Rychlik I."/>
        </authorList>
    </citation>
    <scope>NUCLEOTIDE SEQUENCE</scope>
    <source>
        <strain evidence="1">An559</strain>
    </source>
</reference>
<reference evidence="1" key="2">
    <citation type="journal article" date="2021" name="Sci. Rep.">
        <title>The distribution of antibiotic resistance genes in chicken gut microbiota commensals.</title>
        <authorList>
            <person name="Juricova H."/>
            <person name="Matiasovicova J."/>
            <person name="Kubasova T."/>
            <person name="Cejkova D."/>
            <person name="Rychlik I."/>
        </authorList>
    </citation>
    <scope>NUCLEOTIDE SEQUENCE</scope>
    <source>
        <strain evidence="1">An559</strain>
    </source>
</reference>
<gene>
    <name evidence="1" type="ORF">H6A12_11695</name>
</gene>
<dbReference type="RefSeq" id="WP_204448121.1">
    <property type="nucleotide sequence ID" value="NZ_JACJKY010000027.1"/>
</dbReference>
<accession>A0A938X7A5</accession>